<evidence type="ECO:0000313" key="2">
    <source>
        <dbReference type="EMBL" id="REH39459.1"/>
    </source>
</evidence>
<dbReference type="EMBL" id="QUNO01000013">
    <property type="protein sequence ID" value="REH39459.1"/>
    <property type="molecule type" value="Genomic_DNA"/>
</dbReference>
<dbReference type="InterPro" id="IPR038764">
    <property type="entry name" value="GNAT_N_AcTrfase_prd"/>
</dbReference>
<organism evidence="2 3">
    <name type="scientific">Kutzneria buriramensis</name>
    <dbReference type="NCBI Taxonomy" id="1045776"/>
    <lineage>
        <taxon>Bacteria</taxon>
        <taxon>Bacillati</taxon>
        <taxon>Actinomycetota</taxon>
        <taxon>Actinomycetes</taxon>
        <taxon>Pseudonocardiales</taxon>
        <taxon>Pseudonocardiaceae</taxon>
        <taxon>Kutzneria</taxon>
    </lineage>
</organism>
<dbReference type="PANTHER" id="PTHR41700">
    <property type="entry name" value="GCN5-RELATED N-ACETYLTRANSFERASE"/>
    <property type="match status" value="1"/>
</dbReference>
<protein>
    <submittedName>
        <fullName evidence="2">Putative GNAT superfamily acetyltransferase</fullName>
    </submittedName>
</protein>
<feature type="domain" description="N-acetyltransferase" evidence="1">
    <location>
        <begin position="8"/>
        <end position="147"/>
    </location>
</feature>
<keyword evidence="2" id="KW-0808">Transferase</keyword>
<dbReference type="InterPro" id="IPR000182">
    <property type="entry name" value="GNAT_dom"/>
</dbReference>
<dbReference type="AlphaFoldDB" id="A0A3E0H7M6"/>
<dbReference type="Proteomes" id="UP000256269">
    <property type="component" value="Unassembled WGS sequence"/>
</dbReference>
<keyword evidence="3" id="KW-1185">Reference proteome</keyword>
<dbReference type="OrthoDB" id="9797990at2"/>
<name>A0A3E0H7M6_9PSEU</name>
<reference evidence="2 3" key="1">
    <citation type="submission" date="2018-08" db="EMBL/GenBank/DDBJ databases">
        <title>Genomic Encyclopedia of Archaeal and Bacterial Type Strains, Phase II (KMG-II): from individual species to whole genera.</title>
        <authorList>
            <person name="Goeker M."/>
        </authorList>
    </citation>
    <scope>NUCLEOTIDE SEQUENCE [LARGE SCALE GENOMIC DNA]</scope>
    <source>
        <strain evidence="2 3">DSM 45791</strain>
    </source>
</reference>
<dbReference type="GO" id="GO:0016747">
    <property type="term" value="F:acyltransferase activity, transferring groups other than amino-acyl groups"/>
    <property type="evidence" value="ECO:0007669"/>
    <property type="project" value="InterPro"/>
</dbReference>
<accession>A0A3E0H7M6</accession>
<evidence type="ECO:0000313" key="3">
    <source>
        <dbReference type="Proteomes" id="UP000256269"/>
    </source>
</evidence>
<proteinExistence type="predicted"/>
<dbReference type="InterPro" id="IPR016181">
    <property type="entry name" value="Acyl_CoA_acyltransferase"/>
</dbReference>
<gene>
    <name evidence="2" type="ORF">BCF44_113314</name>
</gene>
<dbReference type="Gene3D" id="3.40.630.30">
    <property type="match status" value="1"/>
</dbReference>
<dbReference type="SUPFAM" id="SSF55729">
    <property type="entry name" value="Acyl-CoA N-acyltransferases (Nat)"/>
    <property type="match status" value="1"/>
</dbReference>
<comment type="caution">
    <text evidence="2">The sequence shown here is derived from an EMBL/GenBank/DDBJ whole genome shotgun (WGS) entry which is preliminary data.</text>
</comment>
<dbReference type="PANTHER" id="PTHR41700:SF1">
    <property type="entry name" value="N-ACETYLTRANSFERASE DOMAIN-CONTAINING PROTEIN"/>
    <property type="match status" value="1"/>
</dbReference>
<dbReference type="PROSITE" id="PS51186">
    <property type="entry name" value="GNAT"/>
    <property type="match status" value="1"/>
</dbReference>
<sequence length="250" mass="27020">MMVPVTELEIRELGEVADLAAVARLFDSIWGGKPVSVELLRAMAVAGNYIAGAYEADKLLGACFGFLGETGLHSHIAGVASHGLGRGVGYALKQHQRRWALDRGLGTISWTYDPLVRRNGHFNLTKLGARPVSYIPDFYGRMNDSINGSDETDRLLVAWDLNTPQRTIEPAGATTALSVGDDGGPVAGGVDGSVLRVAVPPDIEALRRTDPALARSWRVALREVLQGLMVDGEVVGFDRAGWYLIVRERK</sequence>
<evidence type="ECO:0000259" key="1">
    <source>
        <dbReference type="PROSITE" id="PS51186"/>
    </source>
</evidence>